<feature type="domain" description="CRISPR system ring nuclease SSO1393-like" evidence="1">
    <location>
        <begin position="68"/>
        <end position="204"/>
    </location>
</feature>
<evidence type="ECO:0000259" key="1">
    <source>
        <dbReference type="Pfam" id="PF09651"/>
    </source>
</evidence>
<dbReference type="Pfam" id="PF09651">
    <property type="entry name" value="Cas_APE2256"/>
    <property type="match status" value="1"/>
</dbReference>
<dbReference type="CDD" id="cd09742">
    <property type="entry name" value="Csm6_III-A"/>
    <property type="match status" value="1"/>
</dbReference>
<dbReference type="NCBIfam" id="TIGR02619">
    <property type="entry name" value="putative CRISPR-associated protein, APE2256 family"/>
    <property type="match status" value="1"/>
</dbReference>
<protein>
    <submittedName>
        <fullName evidence="2">CRISPR-associated protein domain-containing protein</fullName>
    </submittedName>
</protein>
<dbReference type="Gene3D" id="3.40.50.10770">
    <property type="entry name" value="Hypothetical protein VC1899 like domain (Restriction endonuclease-like)"/>
    <property type="match status" value="1"/>
</dbReference>
<dbReference type="EMBL" id="CP061799">
    <property type="protein sequence ID" value="QTA80245.1"/>
    <property type="molecule type" value="Genomic_DNA"/>
</dbReference>
<evidence type="ECO:0000313" key="2">
    <source>
        <dbReference type="EMBL" id="QTA80245.1"/>
    </source>
</evidence>
<gene>
    <name evidence="2" type="ORF">dnl_25410</name>
</gene>
<dbReference type="KEGG" id="dli:dnl_25410"/>
<keyword evidence="3" id="KW-1185">Reference proteome</keyword>
<evidence type="ECO:0000313" key="3">
    <source>
        <dbReference type="Proteomes" id="UP000663720"/>
    </source>
</evidence>
<dbReference type="Gene3D" id="1.10.196.30">
    <property type="match status" value="1"/>
</dbReference>
<reference evidence="2" key="1">
    <citation type="journal article" date="2021" name="Microb. Physiol.">
        <title>Proteogenomic Insights into the Physiology of Marine, Sulfate-Reducing, Filamentous Desulfonema limicola and Desulfonema magnum.</title>
        <authorList>
            <person name="Schnaars V."/>
            <person name="Wohlbrand L."/>
            <person name="Scheve S."/>
            <person name="Hinrichs C."/>
            <person name="Reinhardt R."/>
            <person name="Rabus R."/>
        </authorList>
    </citation>
    <scope>NUCLEOTIDE SEQUENCE</scope>
    <source>
        <strain evidence="2">5ac10</strain>
    </source>
</reference>
<organism evidence="2 3">
    <name type="scientific">Desulfonema limicola</name>
    <dbReference type="NCBI Taxonomy" id="45656"/>
    <lineage>
        <taxon>Bacteria</taxon>
        <taxon>Pseudomonadati</taxon>
        <taxon>Thermodesulfobacteriota</taxon>
        <taxon>Desulfobacteria</taxon>
        <taxon>Desulfobacterales</taxon>
        <taxon>Desulfococcaceae</taxon>
        <taxon>Desulfonema</taxon>
    </lineage>
</organism>
<dbReference type="Proteomes" id="UP000663720">
    <property type="component" value="Chromosome"/>
</dbReference>
<dbReference type="InterPro" id="IPR013442">
    <property type="entry name" value="SSO1393-like"/>
</dbReference>
<accession>A0A975B7E7</accession>
<dbReference type="AlphaFoldDB" id="A0A975B7E7"/>
<proteinExistence type="predicted"/>
<name>A0A975B7E7_9BACT</name>
<dbReference type="RefSeq" id="WP_207691913.1">
    <property type="nucleotide sequence ID" value="NZ_CP061799.1"/>
</dbReference>
<sequence length="369" mass="42199">MKKFILSPCGTSILTNQASPQEKKLVFKYANEKKKDDITQEEDRDKLELLIKRSQSSIATADHKKASELSAELNGIIKIYGGQIPSNNDFHFLLSTDTWLGNETAKIVEEWLKLKNNNFAIDVYRQIDLQTNDITAFQLSLSDLIKKLAKEIPEYSNAGYKIMFNLTGGFKSIQGFLQSIANFYADETIYIFETATELMRIPRLPVRMDAIETIENNLIAFRKMNAGFSVSYKEINDIPETLLLKIGSDFSLSPWGGLLFSESKTIIYGKKLFPSPDSKIVYSDRFQSHVETLQAGRIILINERIDQLMQYLNDSKYNPPSLDFKKLKGKPLKKSTHEMDAWPDLDAKRIFGHFENEIFVLDKLDKGLH</sequence>